<reference evidence="5" key="1">
    <citation type="submission" date="2022-03" db="EMBL/GenBank/DDBJ databases">
        <title>De novo assembled genomes of Belliella spp. (Cyclobacteriaceae) strains.</title>
        <authorList>
            <person name="Szabo A."/>
            <person name="Korponai K."/>
            <person name="Felfoldi T."/>
        </authorList>
    </citation>
    <scope>NUCLEOTIDE SEQUENCE</scope>
    <source>
        <strain evidence="5">DSM 111904</strain>
    </source>
</reference>
<evidence type="ECO:0000313" key="5">
    <source>
        <dbReference type="EMBL" id="MCH7408655.1"/>
    </source>
</evidence>
<evidence type="ECO:0000256" key="1">
    <source>
        <dbReference type="ARBA" id="ARBA00022676"/>
    </source>
</evidence>
<dbReference type="Gene3D" id="3.40.50.2000">
    <property type="entry name" value="Glycogen Phosphorylase B"/>
    <property type="match status" value="2"/>
</dbReference>
<keyword evidence="1" id="KW-0328">Glycosyltransferase</keyword>
<dbReference type="InterPro" id="IPR028098">
    <property type="entry name" value="Glyco_trans_4-like_N"/>
</dbReference>
<evidence type="ECO:0000259" key="4">
    <source>
        <dbReference type="Pfam" id="PF13439"/>
    </source>
</evidence>
<dbReference type="SUPFAM" id="SSF53756">
    <property type="entry name" value="UDP-Glycosyltransferase/glycogen phosphorylase"/>
    <property type="match status" value="1"/>
</dbReference>
<feature type="domain" description="Glycosyltransferase subfamily 4-like N-terminal" evidence="4">
    <location>
        <begin position="14"/>
        <end position="169"/>
    </location>
</feature>
<keyword evidence="6" id="KW-1185">Reference proteome</keyword>
<sequence>MKILQLIQKPQRRGAEIFAAQLAQELENRGHQVILVSIFEGKADLPFDGQQVHLDRPISRRFYDWKGWQSFAKLIKTFKPDLIQANAADTLKFAVFSKLIFRWNIPIVYRNANQMGDFITNSWHQKFNQFLLSRTATVIAVSKASQVDFLRKFQYPPSLTTVIPIGIDSKAINSRLAEPHDLKVERPYLIQIGGLVPEKDPMAMVEIFHALKEPQLKLLFLGTGKLKQPLLSQVNDLGLSDCVQFIPSQNNIFPWLQHAAALVMPSKIEGLPGVILEAMYCKVPVIAYGVGGIAEVLINDQTGWCVPSGDRISFLRAVKDVLHKDPASKEKILSQAKFLVEEKYALENIVAEFEQCYSAIILEQDD</sequence>
<dbReference type="CDD" id="cd03811">
    <property type="entry name" value="GT4_GT28_WabH-like"/>
    <property type="match status" value="1"/>
</dbReference>
<dbReference type="Proteomes" id="UP001165489">
    <property type="component" value="Unassembled WGS sequence"/>
</dbReference>
<evidence type="ECO:0000313" key="6">
    <source>
        <dbReference type="Proteomes" id="UP001165489"/>
    </source>
</evidence>
<dbReference type="InterPro" id="IPR001296">
    <property type="entry name" value="Glyco_trans_1"/>
</dbReference>
<accession>A0ABS9UY53</accession>
<protein>
    <submittedName>
        <fullName evidence="5">Glycosyltransferase</fullName>
    </submittedName>
</protein>
<evidence type="ECO:0000259" key="3">
    <source>
        <dbReference type="Pfam" id="PF00534"/>
    </source>
</evidence>
<dbReference type="RefSeq" id="WP_241346982.1">
    <property type="nucleotide sequence ID" value="NZ_JAKZGP010000007.1"/>
</dbReference>
<dbReference type="Pfam" id="PF00534">
    <property type="entry name" value="Glycos_transf_1"/>
    <property type="match status" value="1"/>
</dbReference>
<dbReference type="PANTHER" id="PTHR12526">
    <property type="entry name" value="GLYCOSYLTRANSFERASE"/>
    <property type="match status" value="1"/>
</dbReference>
<organism evidence="5 6">
    <name type="scientific">Belliella filtrata</name>
    <dbReference type="NCBI Taxonomy" id="2923435"/>
    <lineage>
        <taxon>Bacteria</taxon>
        <taxon>Pseudomonadati</taxon>
        <taxon>Bacteroidota</taxon>
        <taxon>Cytophagia</taxon>
        <taxon>Cytophagales</taxon>
        <taxon>Cyclobacteriaceae</taxon>
        <taxon>Belliella</taxon>
    </lineage>
</organism>
<name>A0ABS9UY53_9BACT</name>
<proteinExistence type="predicted"/>
<gene>
    <name evidence="5" type="ORF">MM239_04555</name>
</gene>
<keyword evidence="2" id="KW-0808">Transferase</keyword>
<feature type="domain" description="Glycosyl transferase family 1" evidence="3">
    <location>
        <begin position="178"/>
        <end position="328"/>
    </location>
</feature>
<dbReference type="EMBL" id="JAKZGP010000007">
    <property type="protein sequence ID" value="MCH7408655.1"/>
    <property type="molecule type" value="Genomic_DNA"/>
</dbReference>
<dbReference type="Pfam" id="PF13439">
    <property type="entry name" value="Glyco_transf_4"/>
    <property type="match status" value="1"/>
</dbReference>
<comment type="caution">
    <text evidence="5">The sequence shown here is derived from an EMBL/GenBank/DDBJ whole genome shotgun (WGS) entry which is preliminary data.</text>
</comment>
<evidence type="ECO:0000256" key="2">
    <source>
        <dbReference type="ARBA" id="ARBA00022679"/>
    </source>
</evidence>
<dbReference type="PANTHER" id="PTHR12526:SF510">
    <property type="entry name" value="D-INOSITOL 3-PHOSPHATE GLYCOSYLTRANSFERASE"/>
    <property type="match status" value="1"/>
</dbReference>